<gene>
    <name evidence="2" type="ORF">VM1G_10455</name>
</gene>
<accession>A0A194VI75</accession>
<evidence type="ECO:0000313" key="3">
    <source>
        <dbReference type="Proteomes" id="UP000078559"/>
    </source>
</evidence>
<protein>
    <recommendedName>
        <fullName evidence="1">Heterokaryon incompatibility domain-containing protein</fullName>
    </recommendedName>
</protein>
<reference evidence="2" key="1">
    <citation type="submission" date="2014-12" db="EMBL/GenBank/DDBJ databases">
        <title>Genome Sequence of Valsa Canker Pathogens Uncovers a Specific Adaption of Colonization on Woody Bark.</title>
        <authorList>
            <person name="Yin Z."/>
            <person name="Liu H."/>
            <person name="Gao X."/>
            <person name="Li Z."/>
            <person name="Song N."/>
            <person name="Ke X."/>
            <person name="Dai Q."/>
            <person name="Wu Y."/>
            <person name="Sun Y."/>
            <person name="Xu J.-R."/>
            <person name="Kang Z.K."/>
            <person name="Wang L."/>
            <person name="Huang L."/>
        </authorList>
    </citation>
    <scope>NUCLEOTIDE SEQUENCE [LARGE SCALE GENOMIC DNA]</scope>
    <source>
        <strain evidence="2">03-8</strain>
    </source>
</reference>
<dbReference type="EMBL" id="KN796114">
    <property type="protein sequence ID" value="KUI63683.1"/>
    <property type="molecule type" value="Genomic_DNA"/>
</dbReference>
<dbReference type="PANTHER" id="PTHR24148:SF64">
    <property type="entry name" value="HETEROKARYON INCOMPATIBILITY DOMAIN-CONTAINING PROTEIN"/>
    <property type="match status" value="1"/>
</dbReference>
<evidence type="ECO:0000313" key="2">
    <source>
        <dbReference type="EMBL" id="KUI63683.1"/>
    </source>
</evidence>
<sequence>MSSELFTTEKHWPLRLLRLDGNNFKSVQRSGPSTYEGTKLPTYNILSYTWGRWQTKVGEALPIQNVKWKIPVVARQGFSVEAFAKVVRRVSQGSHVWLDVGCIDQEDEAVKMGEIGKQAAIFRGAQKAYIWLSHSKRNILKPFILEVLSRDARFIDRPWLNKICKGIEIIFADPWFSSLWTLQEGFIRLDAIVLFDDASWLDIPKSESYSATGGPCTLRDIVKAYEHISSSIRGILQYYPDRLGHEGNNRARRVCQRLDEVGIPCLAKSHAIALYGVSSFRNPTRQHDRIYGIMQVFGLVLGKSAHPHKDFTLSGLEDQLGEAVNKANPVLAQWFIHLDDPRPNRRWCLHRNMRVYSYSPVVGRALDPPTSYCRITFEPSGGFAKFQGHKALFGDLTFPLKFDSVYFDETTENRRKLPASFFNPDARLGNRTEEVEGALQKSFGKKTSVLLIGGLGSPPVWQWLGVIAYPVSVSGYPGKTFWARVGICVWSYHIDQMRYKLKDLFPKETVYLV</sequence>
<organism evidence="2 3">
    <name type="scientific">Cytospora mali</name>
    <name type="common">Apple Valsa canker fungus</name>
    <name type="synonym">Valsa mali</name>
    <dbReference type="NCBI Taxonomy" id="578113"/>
    <lineage>
        <taxon>Eukaryota</taxon>
        <taxon>Fungi</taxon>
        <taxon>Dikarya</taxon>
        <taxon>Ascomycota</taxon>
        <taxon>Pezizomycotina</taxon>
        <taxon>Sordariomycetes</taxon>
        <taxon>Sordariomycetidae</taxon>
        <taxon>Diaporthales</taxon>
        <taxon>Cytosporaceae</taxon>
        <taxon>Cytospora</taxon>
    </lineage>
</organism>
<dbReference type="InterPro" id="IPR052895">
    <property type="entry name" value="HetReg/Transcr_Mod"/>
</dbReference>
<dbReference type="Pfam" id="PF06985">
    <property type="entry name" value="HET"/>
    <property type="match status" value="1"/>
</dbReference>
<dbReference type="InterPro" id="IPR010730">
    <property type="entry name" value="HET"/>
</dbReference>
<dbReference type="PANTHER" id="PTHR24148">
    <property type="entry name" value="ANKYRIN REPEAT DOMAIN-CONTAINING PROTEIN 39 HOMOLOG-RELATED"/>
    <property type="match status" value="1"/>
</dbReference>
<keyword evidence="3" id="KW-1185">Reference proteome</keyword>
<evidence type="ECO:0000259" key="1">
    <source>
        <dbReference type="Pfam" id="PF06985"/>
    </source>
</evidence>
<dbReference type="OrthoDB" id="2157530at2759"/>
<name>A0A194VI75_CYTMA</name>
<proteinExistence type="predicted"/>
<dbReference type="Proteomes" id="UP000078559">
    <property type="component" value="Unassembled WGS sequence"/>
</dbReference>
<feature type="domain" description="Heterokaryon incompatibility" evidence="1">
    <location>
        <begin position="43"/>
        <end position="184"/>
    </location>
</feature>
<dbReference type="AlphaFoldDB" id="A0A194VI75"/>